<dbReference type="STRING" id="4540.A0A3L6Q3P8"/>
<evidence type="ECO:0000313" key="1">
    <source>
        <dbReference type="EMBL" id="RLM69489.1"/>
    </source>
</evidence>
<dbReference type="EMBL" id="PQIB02000014">
    <property type="protein sequence ID" value="RLM69489.1"/>
    <property type="molecule type" value="Genomic_DNA"/>
</dbReference>
<dbReference type="AlphaFoldDB" id="A0A3L6Q3P8"/>
<dbReference type="OrthoDB" id="694210at2759"/>
<comment type="caution">
    <text evidence="1">The sequence shown here is derived from an EMBL/GenBank/DDBJ whole genome shotgun (WGS) entry which is preliminary data.</text>
</comment>
<proteinExistence type="predicted"/>
<name>A0A3L6Q3P8_PANMI</name>
<evidence type="ECO:0000313" key="2">
    <source>
        <dbReference type="Proteomes" id="UP000275267"/>
    </source>
</evidence>
<organism evidence="1 2">
    <name type="scientific">Panicum miliaceum</name>
    <name type="common">Proso millet</name>
    <name type="synonym">Broomcorn millet</name>
    <dbReference type="NCBI Taxonomy" id="4540"/>
    <lineage>
        <taxon>Eukaryota</taxon>
        <taxon>Viridiplantae</taxon>
        <taxon>Streptophyta</taxon>
        <taxon>Embryophyta</taxon>
        <taxon>Tracheophyta</taxon>
        <taxon>Spermatophyta</taxon>
        <taxon>Magnoliopsida</taxon>
        <taxon>Liliopsida</taxon>
        <taxon>Poales</taxon>
        <taxon>Poaceae</taxon>
        <taxon>PACMAD clade</taxon>
        <taxon>Panicoideae</taxon>
        <taxon>Panicodae</taxon>
        <taxon>Paniceae</taxon>
        <taxon>Panicinae</taxon>
        <taxon>Panicum</taxon>
        <taxon>Panicum sect. Panicum</taxon>
    </lineage>
</organism>
<sequence length="189" mass="20989">MRTEVIEADTIDKAVQRILQELKEDDDAAAAGGGGGTASRSTTSSSRHNVIYFDGWDGLGASAVLREVGRRLTTGLDFSRIIHIDCSKWESRRAMQRALAEQLQLPPPVMGMFDMQDEEDNYNGVDQGSRLEIPKVAREIYQHVQKQLSRRFLVIFNNGGCEEINLESSGFPLSGYSRNCNCRKATSTS</sequence>
<keyword evidence="2" id="KW-1185">Reference proteome</keyword>
<gene>
    <name evidence="1" type="ORF">C2845_PM17G03370</name>
</gene>
<reference evidence="2" key="1">
    <citation type="journal article" date="2019" name="Nat. Commun.">
        <title>The genome of broomcorn millet.</title>
        <authorList>
            <person name="Zou C."/>
            <person name="Miki D."/>
            <person name="Li D."/>
            <person name="Tang Q."/>
            <person name="Xiao L."/>
            <person name="Rajput S."/>
            <person name="Deng P."/>
            <person name="Jia W."/>
            <person name="Huang R."/>
            <person name="Zhang M."/>
            <person name="Sun Y."/>
            <person name="Hu J."/>
            <person name="Fu X."/>
            <person name="Schnable P.S."/>
            <person name="Li F."/>
            <person name="Zhang H."/>
            <person name="Feng B."/>
            <person name="Zhu X."/>
            <person name="Liu R."/>
            <person name="Schnable J.C."/>
            <person name="Zhu J.-K."/>
            <person name="Zhang H."/>
        </authorList>
    </citation>
    <scope>NUCLEOTIDE SEQUENCE [LARGE SCALE GENOMIC DNA]</scope>
</reference>
<accession>A0A3L6Q3P8</accession>
<dbReference type="Proteomes" id="UP000275267">
    <property type="component" value="Unassembled WGS sequence"/>
</dbReference>
<protein>
    <submittedName>
        <fullName evidence="1">Uncharacterized protein</fullName>
    </submittedName>
</protein>